<gene>
    <name evidence="3" type="ORF">IV38_GL000212</name>
    <name evidence="4" type="ORF">IV40_GL000457</name>
</gene>
<evidence type="ECO:0000259" key="2">
    <source>
        <dbReference type="PROSITE" id="PS50943"/>
    </source>
</evidence>
<dbReference type="CDD" id="cd00093">
    <property type="entry name" value="HTH_XRE"/>
    <property type="match status" value="1"/>
</dbReference>
<dbReference type="PROSITE" id="PS50943">
    <property type="entry name" value="HTH_CROC1"/>
    <property type="match status" value="1"/>
</dbReference>
<dbReference type="STRING" id="81857.IV38_GL000212"/>
<organism evidence="3 6">
    <name type="scientific">Lactobacillus selangorensis</name>
    <dbReference type="NCBI Taxonomy" id="81857"/>
    <lineage>
        <taxon>Bacteria</taxon>
        <taxon>Bacillati</taxon>
        <taxon>Bacillota</taxon>
        <taxon>Bacilli</taxon>
        <taxon>Lactobacillales</taxon>
        <taxon>Lactobacillaceae</taxon>
        <taxon>Lactobacillus</taxon>
    </lineage>
</organism>
<dbReference type="Gene3D" id="1.25.40.10">
    <property type="entry name" value="Tetratricopeptide repeat domain"/>
    <property type="match status" value="1"/>
</dbReference>
<dbReference type="AlphaFoldDB" id="A0A0R2FL27"/>
<dbReference type="Proteomes" id="UP000051645">
    <property type="component" value="Unassembled WGS sequence"/>
</dbReference>
<dbReference type="InterPro" id="IPR011990">
    <property type="entry name" value="TPR-like_helical_dom_sf"/>
</dbReference>
<dbReference type="InterPro" id="IPR010982">
    <property type="entry name" value="Lambda_DNA-bd_dom_sf"/>
</dbReference>
<evidence type="ECO:0000313" key="3">
    <source>
        <dbReference type="EMBL" id="KRN29329.1"/>
    </source>
</evidence>
<dbReference type="Proteomes" id="UP000051751">
    <property type="component" value="Unassembled WGS sequence"/>
</dbReference>
<dbReference type="GO" id="GO:0003700">
    <property type="term" value="F:DNA-binding transcription factor activity"/>
    <property type="evidence" value="ECO:0007669"/>
    <property type="project" value="TreeGrafter"/>
</dbReference>
<feature type="domain" description="HTH cro/C1-type" evidence="2">
    <location>
        <begin position="10"/>
        <end position="63"/>
    </location>
</feature>
<dbReference type="EMBL" id="JQAT01000001">
    <property type="protein sequence ID" value="KRN29329.1"/>
    <property type="molecule type" value="Genomic_DNA"/>
</dbReference>
<name>A0A0R2FL27_9LACO</name>
<protein>
    <submittedName>
        <fullName evidence="3">XRE family transcriptional regulator</fullName>
    </submittedName>
</protein>
<dbReference type="PATRIC" id="fig|81857.3.peg.218"/>
<dbReference type="OrthoDB" id="1150409at2"/>
<dbReference type="GO" id="GO:0003677">
    <property type="term" value="F:DNA binding"/>
    <property type="evidence" value="ECO:0007669"/>
    <property type="project" value="UniProtKB-KW"/>
</dbReference>
<dbReference type="Pfam" id="PF01381">
    <property type="entry name" value="HTH_3"/>
    <property type="match status" value="1"/>
</dbReference>
<dbReference type="InterPro" id="IPR001387">
    <property type="entry name" value="Cro/C1-type_HTH"/>
</dbReference>
<reference evidence="5 6" key="1">
    <citation type="journal article" date="2015" name="Genome Announc.">
        <title>Expanding the biotechnology potential of lactobacilli through comparative genomics of 213 strains and associated genera.</title>
        <authorList>
            <person name="Sun Z."/>
            <person name="Harris H.M."/>
            <person name="McCann A."/>
            <person name="Guo C."/>
            <person name="Argimon S."/>
            <person name="Zhang W."/>
            <person name="Yang X."/>
            <person name="Jeffery I.B."/>
            <person name="Cooney J.C."/>
            <person name="Kagawa T.F."/>
            <person name="Liu W."/>
            <person name="Song Y."/>
            <person name="Salvetti E."/>
            <person name="Wrobel A."/>
            <person name="Rasinkangas P."/>
            <person name="Parkhill J."/>
            <person name="Rea M.C."/>
            <person name="O'Sullivan O."/>
            <person name="Ritari J."/>
            <person name="Douillard F.P."/>
            <person name="Paul Ross R."/>
            <person name="Yang R."/>
            <person name="Briner A.E."/>
            <person name="Felis G.E."/>
            <person name="de Vos W.M."/>
            <person name="Barrangou R."/>
            <person name="Klaenhammer T.R."/>
            <person name="Caufield P.W."/>
            <person name="Cui Y."/>
            <person name="Zhang H."/>
            <person name="O'Toole P.W."/>
        </authorList>
    </citation>
    <scope>NUCLEOTIDE SEQUENCE [LARGE SCALE GENOMIC DNA]</scope>
    <source>
        <strain evidence="3 6">ATCC BAA-66</strain>
        <strain evidence="4 5">DSM 13344</strain>
    </source>
</reference>
<evidence type="ECO:0000313" key="5">
    <source>
        <dbReference type="Proteomes" id="UP000051645"/>
    </source>
</evidence>
<sequence length="283" mass="32499">MMIIILGDQIKRYRKQYGLSQAELAEGICTQATISLIEKQNKIPNMNTLIMICERLGIQWTDVIVRQEAKNRRKLGEVDQAWIKDDYQTVAAQLAEMHPDHLKDPYDLRHYNVLMGFLKLQFEQDLDEGIYYLTKAQRVPIHEETDIYGALTLLGMAIAYYAKHHYTHASEYISAARHLIDRLPENFVAYKNAKMWICIYQGRVLLKQNEWQAAIAVTTEMAQWMTEQSDFYALGHLYGIQAHAWAGLAQSKQAQHCFHLAAALSEISADAQLEQKLAELPTA</sequence>
<evidence type="ECO:0000313" key="4">
    <source>
        <dbReference type="EMBL" id="KRN34142.1"/>
    </source>
</evidence>
<comment type="caution">
    <text evidence="3">The sequence shown here is derived from an EMBL/GenBank/DDBJ whole genome shotgun (WGS) entry which is preliminary data.</text>
</comment>
<dbReference type="PANTHER" id="PTHR46797:SF1">
    <property type="entry name" value="METHYLPHOSPHONATE SYNTHASE"/>
    <property type="match status" value="1"/>
</dbReference>
<dbReference type="SUPFAM" id="SSF47413">
    <property type="entry name" value="lambda repressor-like DNA-binding domains"/>
    <property type="match status" value="1"/>
</dbReference>
<proteinExistence type="predicted"/>
<evidence type="ECO:0000256" key="1">
    <source>
        <dbReference type="ARBA" id="ARBA00023125"/>
    </source>
</evidence>
<evidence type="ECO:0000313" key="6">
    <source>
        <dbReference type="Proteomes" id="UP000051751"/>
    </source>
</evidence>
<dbReference type="SMART" id="SM00530">
    <property type="entry name" value="HTH_XRE"/>
    <property type="match status" value="1"/>
</dbReference>
<keyword evidence="5" id="KW-1185">Reference proteome</keyword>
<dbReference type="EMBL" id="JQAZ01000001">
    <property type="protein sequence ID" value="KRN34142.1"/>
    <property type="molecule type" value="Genomic_DNA"/>
</dbReference>
<dbReference type="InterPro" id="IPR050807">
    <property type="entry name" value="TransReg_Diox_bact_type"/>
</dbReference>
<keyword evidence="1" id="KW-0238">DNA-binding</keyword>
<dbReference type="GO" id="GO:0005829">
    <property type="term" value="C:cytosol"/>
    <property type="evidence" value="ECO:0007669"/>
    <property type="project" value="TreeGrafter"/>
</dbReference>
<dbReference type="PANTHER" id="PTHR46797">
    <property type="entry name" value="HTH-TYPE TRANSCRIPTIONAL REGULATOR"/>
    <property type="match status" value="1"/>
</dbReference>
<accession>A0A0R2FL27</accession>